<keyword evidence="15" id="KW-1185">Reference proteome</keyword>
<dbReference type="GO" id="GO:0033939">
    <property type="term" value="F:xylan alpha-1,2-glucuronosidase activity"/>
    <property type="evidence" value="ECO:0007669"/>
    <property type="project" value="UniProtKB-EC"/>
</dbReference>
<feature type="active site" description="Proton donor" evidence="8">
    <location>
        <position position="302"/>
    </location>
</feature>
<dbReference type="Proteomes" id="UP000477386">
    <property type="component" value="Unassembled WGS sequence"/>
</dbReference>
<comment type="subunit">
    <text evidence="9">Homodimer.</text>
</comment>
<dbReference type="GO" id="GO:0005576">
    <property type="term" value="C:extracellular region"/>
    <property type="evidence" value="ECO:0007669"/>
    <property type="project" value="InterPro"/>
</dbReference>
<reference evidence="14 15" key="1">
    <citation type="submission" date="2020-02" db="EMBL/GenBank/DDBJ databases">
        <title>Draft genome sequence of two Spirosoma agri KCTC 52727 and Spirosoma terrae KCTC 52035.</title>
        <authorList>
            <person name="Rojas J."/>
            <person name="Ambika Manirajan B."/>
            <person name="Ratering S."/>
            <person name="Suarez C."/>
            <person name="Schnell S."/>
        </authorList>
    </citation>
    <scope>NUCLEOTIDE SEQUENCE [LARGE SCALE GENOMIC DNA]</scope>
    <source>
        <strain evidence="14 15">KCTC 52727</strain>
    </source>
</reference>
<evidence type="ECO:0000313" key="14">
    <source>
        <dbReference type="EMBL" id="NEU68973.1"/>
    </source>
</evidence>
<dbReference type="InterPro" id="IPR011099">
    <property type="entry name" value="Glyco_hydro_67_C"/>
</dbReference>
<evidence type="ECO:0000256" key="2">
    <source>
        <dbReference type="ARBA" id="ARBA00022651"/>
    </source>
</evidence>
<dbReference type="Pfam" id="PF03648">
    <property type="entry name" value="Glyco_hydro_67N"/>
    <property type="match status" value="1"/>
</dbReference>
<feature type="active site" description="Proton acceptor" evidence="8">
    <location>
        <position position="409"/>
    </location>
</feature>
<proteinExistence type="inferred from homology"/>
<feature type="active site" description="Proton acceptor" evidence="8">
    <location>
        <position position="381"/>
    </location>
</feature>
<evidence type="ECO:0000256" key="4">
    <source>
        <dbReference type="ARBA" id="ARBA00023277"/>
    </source>
</evidence>
<keyword evidence="6 9" id="KW-0624">Polysaccharide degradation</keyword>
<dbReference type="RefSeq" id="WP_164041464.1">
    <property type="nucleotide sequence ID" value="NZ_JAAGNZ010000002.1"/>
</dbReference>
<sequence length="722" mass="80686">MIYKKLNSFFILLLLVTTGSYAGPPDDGYRLWLKYDLIKDVSKRETYARSVQFIAVNGTSQMLKSAADELQTGLQGLLGKSIPIIASAGARKGGIILTAGNGPTVEQQALNAEGYQITNRSDNIIIKGKTDAGVLYGAFALLRQFQTLQPVTALSLTSNPKVRYRMLNHWDNPNGTIERGYAGETLWKWYELPERIDPRYRDYARANASLGINGTVVNNVNASARFLTGEYLAKVAALATAFRPYGVKVYLSVYFPAPKVIGGLKTADPLDPEVRSWWANKAKEIYGLIPDFGGFLVKANSEGEPGPQDYGRTHADGANMLAAALAPYDGVVMWRAFVYKAAGTPDRPKADRFTAAYEEFGDLDGKFDKKVIVQVKNGPIDFQPREPFSPLFGKMPKTPLSIEFQLTQEYLGFATHLVYEAPIFKECLDTDTYAKGASSGAKSASGTTVANVVDGSLHGYALTAMAGVANTGSDRNWTGHPMAQANWYAFGRLAWDHTLSSEAIANEWINMTLTNEPQAVKRIADLMLKSREIYVNYNTPLGLSRPWTGVHFAPEPWQNKSSRPDWTAIYYHRADSLGLGYDRTSTGSNALAQYNPEVQQRWNNPETCPLPYLLWFHHVPWTKKLSTGRTLWDELCTRFYTGANSVRWMQQQWALVKNNVDPGTYADVAARLETQHKEAIWWRDAWVLYLQEFARQPIPAPYKKPDRTLDEVKALVDIYLLR</sequence>
<accession>A0A6M0IPY5</accession>
<evidence type="ECO:0000259" key="11">
    <source>
        <dbReference type="Pfam" id="PF03648"/>
    </source>
</evidence>
<keyword evidence="4 9" id="KW-0119">Carbohydrate metabolism</keyword>
<dbReference type="InterPro" id="IPR005154">
    <property type="entry name" value="Glyco_hydro_67_aGlcAse_N"/>
</dbReference>
<dbReference type="PANTHER" id="PTHR39207:SF1">
    <property type="entry name" value="ALPHA-GLUCURONIDASE A"/>
    <property type="match status" value="1"/>
</dbReference>
<evidence type="ECO:0000256" key="5">
    <source>
        <dbReference type="ARBA" id="ARBA00023295"/>
    </source>
</evidence>
<evidence type="ECO:0000259" key="12">
    <source>
        <dbReference type="Pfam" id="PF07477"/>
    </source>
</evidence>
<comment type="catalytic activity">
    <reaction evidence="9">
        <text>Hydrolysis of (1-&gt;2)-alpha-D-(4-O-methyl)glucuronosyl links in the main chain of hardwood xylans.</text>
        <dbReference type="EC" id="3.2.1.131"/>
    </reaction>
</comment>
<feature type="domain" description="Glycosyl hydrolase family 67 C-terminal" evidence="12">
    <location>
        <begin position="478"/>
        <end position="700"/>
    </location>
</feature>
<dbReference type="Gene3D" id="3.30.379.10">
    <property type="entry name" value="Chitobiase/beta-hexosaminidase domain 2-like"/>
    <property type="match status" value="1"/>
</dbReference>
<dbReference type="InterPro" id="IPR017853">
    <property type="entry name" value="GH"/>
</dbReference>
<dbReference type="InterPro" id="IPR011395">
    <property type="entry name" value="Glyco_hydro_67_aGlcAse"/>
</dbReference>
<feature type="domain" description="Glycosyl hydrolase family 67 catalytic" evidence="13">
    <location>
        <begin position="146"/>
        <end position="477"/>
    </location>
</feature>
<dbReference type="InterPro" id="IPR029018">
    <property type="entry name" value="Hex-like_dom2"/>
</dbReference>
<feature type="signal peptide" evidence="10">
    <location>
        <begin position="1"/>
        <end position="22"/>
    </location>
</feature>
<evidence type="ECO:0000256" key="6">
    <source>
        <dbReference type="ARBA" id="ARBA00023326"/>
    </source>
</evidence>
<evidence type="ECO:0000256" key="3">
    <source>
        <dbReference type="ARBA" id="ARBA00022801"/>
    </source>
</evidence>
<name>A0A6M0IPY5_9BACT</name>
<dbReference type="GO" id="GO:0046559">
    <property type="term" value="F:alpha-glucuronidase activity"/>
    <property type="evidence" value="ECO:0007669"/>
    <property type="project" value="InterPro"/>
</dbReference>
<keyword evidence="3 7" id="KW-0378">Hydrolase</keyword>
<evidence type="ECO:0000256" key="7">
    <source>
        <dbReference type="PIRNR" id="PIRNR029900"/>
    </source>
</evidence>
<dbReference type="EC" id="3.2.1.131" evidence="9"/>
<dbReference type="PIRSF" id="PIRSF029900">
    <property type="entry name" value="Alpha-glucuronds"/>
    <property type="match status" value="1"/>
</dbReference>
<dbReference type="InterPro" id="IPR011100">
    <property type="entry name" value="Glyco_hydro_67_cat"/>
</dbReference>
<dbReference type="SUPFAM" id="SSF51445">
    <property type="entry name" value="(Trans)glycosidases"/>
    <property type="match status" value="1"/>
</dbReference>
<dbReference type="SUPFAM" id="SSF55545">
    <property type="entry name" value="beta-N-acetylhexosaminidase-like domain"/>
    <property type="match status" value="1"/>
</dbReference>
<evidence type="ECO:0000259" key="13">
    <source>
        <dbReference type="Pfam" id="PF07488"/>
    </source>
</evidence>
<keyword evidence="5 7" id="KW-0326">Glycosidase</keyword>
<evidence type="ECO:0000256" key="10">
    <source>
        <dbReference type="SAM" id="SignalP"/>
    </source>
</evidence>
<dbReference type="EMBL" id="JAAGNZ010000002">
    <property type="protein sequence ID" value="NEU68973.1"/>
    <property type="molecule type" value="Genomic_DNA"/>
</dbReference>
<dbReference type="AlphaFoldDB" id="A0A6M0IPY5"/>
<keyword evidence="2 7" id="KW-0858">Xylan degradation</keyword>
<dbReference type="Gene3D" id="3.90.1330.10">
    <property type="entry name" value="Alpha-glucuronidase, C-terminal domain"/>
    <property type="match status" value="1"/>
</dbReference>
<comment type="similarity">
    <text evidence="1 7 9">Belongs to the glycosyl hydrolase 67 family.</text>
</comment>
<comment type="caution">
    <text evidence="14">The sequence shown here is derived from an EMBL/GenBank/DDBJ whole genome shotgun (WGS) entry which is preliminary data.</text>
</comment>
<evidence type="ECO:0000256" key="1">
    <source>
        <dbReference type="ARBA" id="ARBA00008833"/>
    </source>
</evidence>
<dbReference type="Pfam" id="PF07488">
    <property type="entry name" value="Glyco_hydro_67M"/>
    <property type="match status" value="1"/>
</dbReference>
<evidence type="ECO:0000256" key="9">
    <source>
        <dbReference type="RuleBase" id="RU361198"/>
    </source>
</evidence>
<organism evidence="14 15">
    <name type="scientific">Spirosoma agri</name>
    <dbReference type="NCBI Taxonomy" id="1987381"/>
    <lineage>
        <taxon>Bacteria</taxon>
        <taxon>Pseudomonadati</taxon>
        <taxon>Bacteroidota</taxon>
        <taxon>Cytophagia</taxon>
        <taxon>Cytophagales</taxon>
        <taxon>Cytophagaceae</taxon>
        <taxon>Spirosoma</taxon>
    </lineage>
</organism>
<evidence type="ECO:0000256" key="8">
    <source>
        <dbReference type="PIRSR" id="PIRSR029900-1"/>
    </source>
</evidence>
<dbReference type="GO" id="GO:0045493">
    <property type="term" value="P:xylan catabolic process"/>
    <property type="evidence" value="ECO:0007669"/>
    <property type="project" value="UniProtKB-KW"/>
</dbReference>
<feature type="domain" description="Alpha glucuronidase N-terminal" evidence="11">
    <location>
        <begin position="31"/>
        <end position="141"/>
    </location>
</feature>
<keyword evidence="10" id="KW-0732">Signal</keyword>
<feature type="chain" id="PRO_5026867596" description="Xylan alpha-1,2-glucuronidase" evidence="10">
    <location>
        <begin position="23"/>
        <end position="722"/>
    </location>
</feature>
<dbReference type="Gene3D" id="3.20.20.80">
    <property type="entry name" value="Glycosidases"/>
    <property type="match status" value="1"/>
</dbReference>
<dbReference type="Pfam" id="PF07477">
    <property type="entry name" value="Glyco_hydro_67C"/>
    <property type="match status" value="1"/>
</dbReference>
<dbReference type="InterPro" id="IPR037054">
    <property type="entry name" value="A-glucoronidase_C_sf"/>
</dbReference>
<evidence type="ECO:0000313" key="15">
    <source>
        <dbReference type="Proteomes" id="UP000477386"/>
    </source>
</evidence>
<gene>
    <name evidence="14" type="ORF">GK091_18960</name>
</gene>
<dbReference type="PANTHER" id="PTHR39207">
    <property type="entry name" value="ALPHA-GLUCURONIDASE A"/>
    <property type="match status" value="1"/>
</dbReference>
<protein>
    <recommendedName>
        <fullName evidence="9">Xylan alpha-1,2-glucuronidase</fullName>
        <ecNumber evidence="9">3.2.1.131</ecNumber>
    </recommendedName>
</protein>